<accession>A0AA42HUM8</accession>
<evidence type="ECO:0000256" key="1">
    <source>
        <dbReference type="ARBA" id="ARBA00022500"/>
    </source>
</evidence>
<evidence type="ECO:0000313" key="7">
    <source>
        <dbReference type="Proteomes" id="UP001158297"/>
    </source>
</evidence>
<reference evidence="6" key="1">
    <citation type="submission" date="2022-09" db="EMBL/GenBank/DDBJ databases">
        <title>Intensive care unit water sources are persistently colonized with multi-drug resistant bacteria and are the site of extensive horizontal gene transfer of antibiotic resistance genes.</title>
        <authorList>
            <person name="Diorio-Toth L."/>
        </authorList>
    </citation>
    <scope>NUCLEOTIDE SEQUENCE</scope>
    <source>
        <strain evidence="6">GD04130</strain>
    </source>
</reference>
<dbReference type="GO" id="GO:0004888">
    <property type="term" value="F:transmembrane signaling receptor activity"/>
    <property type="evidence" value="ECO:0007669"/>
    <property type="project" value="TreeGrafter"/>
</dbReference>
<evidence type="ECO:0000259" key="4">
    <source>
        <dbReference type="PROSITE" id="PS50112"/>
    </source>
</evidence>
<dbReference type="EMBL" id="JAODZU010000023">
    <property type="protein sequence ID" value="MDH0364589.1"/>
    <property type="molecule type" value="Genomic_DNA"/>
</dbReference>
<comment type="caution">
    <text evidence="6">The sequence shown here is derived from an EMBL/GenBank/DDBJ whole genome shotgun (WGS) entry which is preliminary data.</text>
</comment>
<dbReference type="InterPro" id="IPR051310">
    <property type="entry name" value="MCP_chemotaxis"/>
</dbReference>
<dbReference type="GO" id="GO:0005886">
    <property type="term" value="C:plasma membrane"/>
    <property type="evidence" value="ECO:0007669"/>
    <property type="project" value="TreeGrafter"/>
</dbReference>
<dbReference type="InterPro" id="IPR013655">
    <property type="entry name" value="PAS_fold_3"/>
</dbReference>
<dbReference type="PANTHER" id="PTHR43531:SF11">
    <property type="entry name" value="METHYL-ACCEPTING CHEMOTAXIS PROTEIN 3"/>
    <property type="match status" value="1"/>
</dbReference>
<dbReference type="NCBIfam" id="TIGR00229">
    <property type="entry name" value="sensory_box"/>
    <property type="match status" value="1"/>
</dbReference>
<dbReference type="PROSITE" id="PS50885">
    <property type="entry name" value="HAMP"/>
    <property type="match status" value="1"/>
</dbReference>
<dbReference type="Pfam" id="PF08447">
    <property type="entry name" value="PAS_3"/>
    <property type="match status" value="1"/>
</dbReference>
<dbReference type="PANTHER" id="PTHR43531">
    <property type="entry name" value="PROTEIN ICFG"/>
    <property type="match status" value="1"/>
</dbReference>
<dbReference type="GO" id="GO:0006935">
    <property type="term" value="P:chemotaxis"/>
    <property type="evidence" value="ECO:0007669"/>
    <property type="project" value="UniProtKB-KW"/>
</dbReference>
<dbReference type="Pfam" id="PF12729">
    <property type="entry name" value="4HB_MCP_1"/>
    <property type="match status" value="1"/>
</dbReference>
<dbReference type="SUPFAM" id="SSF55785">
    <property type="entry name" value="PYP-like sensor domain (PAS domain)"/>
    <property type="match status" value="1"/>
</dbReference>
<feature type="domain" description="HAMP" evidence="5">
    <location>
        <begin position="359"/>
        <end position="411"/>
    </location>
</feature>
<keyword evidence="3" id="KW-1133">Transmembrane helix</keyword>
<keyword evidence="1" id="KW-0145">Chemotaxis</keyword>
<dbReference type="Gene3D" id="3.30.450.20">
    <property type="entry name" value="PAS domain"/>
    <property type="match status" value="1"/>
</dbReference>
<dbReference type="RefSeq" id="WP_279860540.1">
    <property type="nucleotide sequence ID" value="NZ_JAODZU010000023.1"/>
</dbReference>
<dbReference type="PROSITE" id="PS50112">
    <property type="entry name" value="PAS"/>
    <property type="match status" value="1"/>
</dbReference>
<feature type="domain" description="PAS" evidence="4">
    <location>
        <begin position="25"/>
        <end position="76"/>
    </location>
</feature>
<evidence type="ECO:0000259" key="5">
    <source>
        <dbReference type="PROSITE" id="PS50885"/>
    </source>
</evidence>
<organism evidence="6 7">
    <name type="scientific">Comamonas aquatica</name>
    <dbReference type="NCBI Taxonomy" id="225991"/>
    <lineage>
        <taxon>Bacteria</taxon>
        <taxon>Pseudomonadati</taxon>
        <taxon>Pseudomonadota</taxon>
        <taxon>Betaproteobacteria</taxon>
        <taxon>Burkholderiales</taxon>
        <taxon>Comamonadaceae</taxon>
        <taxon>Comamonas</taxon>
    </lineage>
</organism>
<evidence type="ECO:0000256" key="3">
    <source>
        <dbReference type="SAM" id="Phobius"/>
    </source>
</evidence>
<dbReference type="InterPro" id="IPR024478">
    <property type="entry name" value="HlyB_4HB_MCP"/>
</dbReference>
<feature type="transmembrane region" description="Helical" evidence="3">
    <location>
        <begin position="338"/>
        <end position="358"/>
    </location>
</feature>
<dbReference type="AlphaFoldDB" id="A0AA42HUM8"/>
<name>A0AA42HUM8_9BURK</name>
<dbReference type="Proteomes" id="UP001158297">
    <property type="component" value="Unassembled WGS sequence"/>
</dbReference>
<keyword evidence="3" id="KW-0812">Transmembrane</keyword>
<dbReference type="InterPro" id="IPR003660">
    <property type="entry name" value="HAMP_dom"/>
</dbReference>
<dbReference type="GO" id="GO:0007165">
    <property type="term" value="P:signal transduction"/>
    <property type="evidence" value="ECO:0007669"/>
    <property type="project" value="InterPro"/>
</dbReference>
<gene>
    <name evidence="6" type="ORF">N7330_16240</name>
</gene>
<dbReference type="InterPro" id="IPR035965">
    <property type="entry name" value="PAS-like_dom_sf"/>
</dbReference>
<sequence length="557" mass="61046">MKKNLPVTTQQVDIAPDITLVSKTDLKGIITYANEAFIEVSGFALEELQGHSHNIVRHPDMPPAVFEDMWKVLHSGKPWQGLVKNRCKNGDFYWVDACVVPVRRNEQTIGYMSVRKRAEPAAIAHAQTLYQQITLNGMPPTWKLPPWLGIRFGMRAGTIFVALLMLAGGALGIGGLKLADAAFARMYHQQFEPAIAVGQIEARLSTIRASVLEVQQERQTDTSAAQQAFAHVQQLQNYYDDIADLFSTLNRAMPATSAATQSLTQALQHYTDESQALIATQSKAPKDSTTLPLAVQQQLLALEHNASLAAQALRQSLADAAQQEFTQTLERNARIRSFALFGIIAGLLMVAAVGHLFIRGIVNPLNASIRRLNRIAEGDLQGAINLSGTGETAQLNHAATVMQLHLKVMLDEIALAARRIHRHCQTLNAALYEVTEHSEAQHDQVYSAIRSLDAAVSETSDLSTRAERLLSLASQQHSALAGETRELATATRLTAFGAEEAADSMRQVAALIVENRGEAQQAWRASEELMHTARELNQLVAFFEPQQHTAPDSTPAI</sequence>
<keyword evidence="3" id="KW-0472">Membrane</keyword>
<protein>
    <submittedName>
        <fullName evidence="6">Methyl-accepting chemotaxis protein</fullName>
    </submittedName>
</protein>
<dbReference type="CDD" id="cd00130">
    <property type="entry name" value="PAS"/>
    <property type="match status" value="1"/>
</dbReference>
<dbReference type="Gene3D" id="1.10.287.950">
    <property type="entry name" value="Methyl-accepting chemotaxis protein"/>
    <property type="match status" value="1"/>
</dbReference>
<proteinExistence type="inferred from homology"/>
<comment type="similarity">
    <text evidence="2">Belongs to the methyl-accepting chemotaxis (MCP) protein family.</text>
</comment>
<dbReference type="Gene3D" id="6.10.340.10">
    <property type="match status" value="1"/>
</dbReference>
<dbReference type="InterPro" id="IPR000014">
    <property type="entry name" value="PAS"/>
</dbReference>
<evidence type="ECO:0000313" key="6">
    <source>
        <dbReference type="EMBL" id="MDH0364589.1"/>
    </source>
</evidence>
<feature type="transmembrane region" description="Helical" evidence="3">
    <location>
        <begin position="159"/>
        <end position="179"/>
    </location>
</feature>
<evidence type="ECO:0000256" key="2">
    <source>
        <dbReference type="ARBA" id="ARBA00029447"/>
    </source>
</evidence>
<dbReference type="SUPFAM" id="SSF58104">
    <property type="entry name" value="Methyl-accepting chemotaxis protein (MCP) signaling domain"/>
    <property type="match status" value="1"/>
</dbReference>